<keyword evidence="1" id="KW-0812">Transmembrane</keyword>
<comment type="caution">
    <text evidence="2">The sequence shown here is derived from an EMBL/GenBank/DDBJ whole genome shotgun (WGS) entry which is preliminary data.</text>
</comment>
<evidence type="ECO:0000313" key="3">
    <source>
        <dbReference type="Proteomes" id="UP001156691"/>
    </source>
</evidence>
<feature type="transmembrane region" description="Helical" evidence="1">
    <location>
        <begin position="6"/>
        <end position="22"/>
    </location>
</feature>
<reference evidence="3" key="1">
    <citation type="journal article" date="2019" name="Int. J. Syst. Evol. Microbiol.">
        <title>The Global Catalogue of Microorganisms (GCM) 10K type strain sequencing project: providing services to taxonomists for standard genome sequencing and annotation.</title>
        <authorList>
            <consortium name="The Broad Institute Genomics Platform"/>
            <consortium name="The Broad Institute Genome Sequencing Center for Infectious Disease"/>
            <person name="Wu L."/>
            <person name="Ma J."/>
        </authorList>
    </citation>
    <scope>NUCLEOTIDE SEQUENCE [LARGE SCALE GENOMIC DNA]</scope>
    <source>
        <strain evidence="3">NBRC 112416</strain>
    </source>
</reference>
<organism evidence="2 3">
    <name type="scientific">Devosia nitrariae</name>
    <dbReference type="NCBI Taxonomy" id="2071872"/>
    <lineage>
        <taxon>Bacteria</taxon>
        <taxon>Pseudomonadati</taxon>
        <taxon>Pseudomonadota</taxon>
        <taxon>Alphaproteobacteria</taxon>
        <taxon>Hyphomicrobiales</taxon>
        <taxon>Devosiaceae</taxon>
        <taxon>Devosia</taxon>
    </lineage>
</organism>
<name>A0ABQ5WB17_9HYPH</name>
<keyword evidence="1" id="KW-0472">Membrane</keyword>
<dbReference type="RefSeq" id="WP_284342673.1">
    <property type="nucleotide sequence ID" value="NZ_BSNS01000023.1"/>
</dbReference>
<proteinExistence type="predicted"/>
<protein>
    <submittedName>
        <fullName evidence="2">Uncharacterized protein</fullName>
    </submittedName>
</protein>
<feature type="transmembrane region" description="Helical" evidence="1">
    <location>
        <begin position="34"/>
        <end position="54"/>
    </location>
</feature>
<accession>A0ABQ5WB17</accession>
<evidence type="ECO:0000313" key="2">
    <source>
        <dbReference type="EMBL" id="GLQ57283.1"/>
    </source>
</evidence>
<dbReference type="EMBL" id="BSNS01000023">
    <property type="protein sequence ID" value="GLQ57283.1"/>
    <property type="molecule type" value="Genomic_DNA"/>
</dbReference>
<keyword evidence="3" id="KW-1185">Reference proteome</keyword>
<dbReference type="Proteomes" id="UP001156691">
    <property type="component" value="Unassembled WGS sequence"/>
</dbReference>
<keyword evidence="1" id="KW-1133">Transmembrane helix</keyword>
<sequence>MTWLIFLWLFGAVVVTPLALYWRPGARGEAGGPALCVVLAIGAGGLIAGAYLSLGGIA</sequence>
<gene>
    <name evidence="2" type="ORF">GCM10010862_45420</name>
</gene>
<evidence type="ECO:0000256" key="1">
    <source>
        <dbReference type="SAM" id="Phobius"/>
    </source>
</evidence>